<dbReference type="Gene3D" id="3.30.70.270">
    <property type="match status" value="1"/>
</dbReference>
<dbReference type="NCBIfam" id="TIGR00254">
    <property type="entry name" value="GGDEF"/>
    <property type="match status" value="1"/>
</dbReference>
<keyword evidence="6" id="KW-0548">Nucleotidyltransferase</keyword>
<accession>A0A941DC69</accession>
<dbReference type="FunFam" id="3.30.70.270:FF:000001">
    <property type="entry name" value="Diguanylate cyclase domain protein"/>
    <property type="match status" value="1"/>
</dbReference>
<dbReference type="InterPro" id="IPR011110">
    <property type="entry name" value="Reg_prop"/>
</dbReference>
<dbReference type="EMBL" id="JAGSPM010000002">
    <property type="protein sequence ID" value="MBR7746024.1"/>
    <property type="molecule type" value="Genomic_DNA"/>
</dbReference>
<dbReference type="InterPro" id="IPR043128">
    <property type="entry name" value="Rev_trsase/Diguanyl_cyclase"/>
</dbReference>
<comment type="catalytic activity">
    <reaction evidence="2">
        <text>2 GTP = 3',3'-c-di-GMP + 2 diphosphate</text>
        <dbReference type="Rhea" id="RHEA:24898"/>
        <dbReference type="ChEBI" id="CHEBI:33019"/>
        <dbReference type="ChEBI" id="CHEBI:37565"/>
        <dbReference type="ChEBI" id="CHEBI:58805"/>
        <dbReference type="EC" id="2.7.7.65"/>
    </reaction>
</comment>
<keyword evidence="4" id="KW-0472">Membrane</keyword>
<dbReference type="InterPro" id="IPR050469">
    <property type="entry name" value="Diguanylate_Cyclase"/>
</dbReference>
<dbReference type="SUPFAM" id="SSF55073">
    <property type="entry name" value="Nucleotide cyclase"/>
    <property type="match status" value="1"/>
</dbReference>
<dbReference type="RefSeq" id="WP_212683372.1">
    <property type="nucleotide sequence ID" value="NZ_JAGSPM010000002.1"/>
</dbReference>
<sequence>MFAANINTQAHANYIDGAQGAESTAASSDKAKSPSHNWNNLADIVFRHFTTQQGLPQSSATVLAQDGEGFIWVGTQGGLARWDGYRFRNYLPIPNDPTSLPDNYVLSLFKDQQNRLWIGTNGGGVARYDAQTDSFVRIPVGVNGSSHVTVNAIAGDRDGGLWFASRGGLDYFHPDTGAIQHYRHDPNNPNSLPSDFTRAVLVDQQGIVWVGTSKGLVKFDVANQRFTHIRLPVDDSKVQRIISLGSSKDGKLWIGSFDSGAFYLDTKDNAVTPTVKAVMVKKPGSSNLVGGSENVHTFRQVADDEVWIGTYGKGILTVNLHSLETKWIRHEPTRQSSLADNAVWSIIQDQSGLIWIGSQRGMSMHDPSSNAFISIYGGENRHHGLAGLDFFSITGFNNGDIWVGSQNNGVGILKAGSDEFVAIEADDSKPQTALPQSAIFITYATKDGQIFIGTDKGLYQTVNGSRTVKHLKLSPRNPVMRVATMLQLGDQLLIGGPEGLWQKDLTQQKLDQATQPAWAAPIATKFVTDIQQAPDGRIWIATLQDGLYRYDQRDNALLNLAPEYGNKLSLAHRNVSSILFDSRGWLWVAMQGGGLDLLRTPTANPPFIFEHFGKQQKLPNELVNKVLEDKRGNIWASTDEGFAKIDPKTLHVKPFVESDGVAITGYWSNSGGRTKDGELIFGGVGGLTVIRPELVKDYIYRPPVVVTNIQLGGKTIAANQAGFQQNKGKKLVVQADANSFVVEFAALDFSAPERNRYAYRLEGYDKNWIETDYTRRLAAYTNLPPGNYRLLLRGSNRHGEWSEEQLSLSIKVLPAWFQTWWAYSLYLLLLACLIFGVVRWRLWRLNKANKTLEQLVQERTRELEQSRKMLEEQSLTDHLTGLRNRRYLSLYIGEDIARVHRSYQALLNQDVHRAALNIDIIFMMVDIDHFKSVNDEFGHAAGDRVLIQTTEILREAVREADTIIRWGGEEFLIVVRNTNYLEAEVLAERIRTRIAEHRFTLGDGKTLHRTCSIGLTTYPFIPSAVDLFTWEQVVDIADQCLYAAKHGGRNAWIGLFLMSENKTITSEHASGFTSLNVEQQIAQGQIVVKTSLPADTKLDWSHGRGK</sequence>
<organism evidence="6 7">
    <name type="scientific">Undibacterium baiyunense</name>
    <dbReference type="NCBI Taxonomy" id="2828731"/>
    <lineage>
        <taxon>Bacteria</taxon>
        <taxon>Pseudomonadati</taxon>
        <taxon>Pseudomonadota</taxon>
        <taxon>Betaproteobacteria</taxon>
        <taxon>Burkholderiales</taxon>
        <taxon>Oxalobacteraceae</taxon>
        <taxon>Undibacterium</taxon>
    </lineage>
</organism>
<evidence type="ECO:0000259" key="5">
    <source>
        <dbReference type="PROSITE" id="PS50887"/>
    </source>
</evidence>
<dbReference type="GO" id="GO:0052621">
    <property type="term" value="F:diguanylate cyclase activity"/>
    <property type="evidence" value="ECO:0007669"/>
    <property type="project" value="UniProtKB-EC"/>
</dbReference>
<proteinExistence type="predicted"/>
<keyword evidence="3" id="KW-0175">Coiled coil</keyword>
<dbReference type="SUPFAM" id="SSF63829">
    <property type="entry name" value="Calcium-dependent phosphotriesterase"/>
    <property type="match status" value="1"/>
</dbReference>
<dbReference type="PANTHER" id="PTHR45138">
    <property type="entry name" value="REGULATORY COMPONENTS OF SENSORY TRANSDUCTION SYSTEM"/>
    <property type="match status" value="1"/>
</dbReference>
<evidence type="ECO:0000256" key="2">
    <source>
        <dbReference type="ARBA" id="ARBA00034247"/>
    </source>
</evidence>
<dbReference type="Pfam" id="PF00990">
    <property type="entry name" value="GGDEF"/>
    <property type="match status" value="1"/>
</dbReference>
<dbReference type="InterPro" id="IPR029787">
    <property type="entry name" value="Nucleotide_cyclase"/>
</dbReference>
<dbReference type="Gene3D" id="2.130.10.10">
    <property type="entry name" value="YVTN repeat-like/Quinoprotein amine dehydrogenase"/>
    <property type="match status" value="2"/>
</dbReference>
<name>A0A941DC69_9BURK</name>
<dbReference type="CDD" id="cd01949">
    <property type="entry name" value="GGDEF"/>
    <property type="match status" value="1"/>
</dbReference>
<feature type="transmembrane region" description="Helical" evidence="4">
    <location>
        <begin position="820"/>
        <end position="840"/>
    </location>
</feature>
<dbReference type="FunFam" id="2.60.40.10:FF:000791">
    <property type="entry name" value="Two-component system sensor histidine kinase/response regulator"/>
    <property type="match status" value="1"/>
</dbReference>
<dbReference type="Proteomes" id="UP000680158">
    <property type="component" value="Unassembled WGS sequence"/>
</dbReference>
<keyword evidence="4" id="KW-1133">Transmembrane helix</keyword>
<feature type="coiled-coil region" evidence="3">
    <location>
        <begin position="845"/>
        <end position="873"/>
    </location>
</feature>
<protein>
    <recommendedName>
        <fullName evidence="1">diguanylate cyclase</fullName>
        <ecNumber evidence="1">2.7.7.65</ecNumber>
    </recommendedName>
</protein>
<evidence type="ECO:0000313" key="6">
    <source>
        <dbReference type="EMBL" id="MBR7746024.1"/>
    </source>
</evidence>
<evidence type="ECO:0000313" key="7">
    <source>
        <dbReference type="Proteomes" id="UP000680158"/>
    </source>
</evidence>
<reference evidence="6 7" key="1">
    <citation type="submission" date="2021-04" db="EMBL/GenBank/DDBJ databases">
        <title>novel species isolated from subtropical streams in China.</title>
        <authorList>
            <person name="Lu H."/>
        </authorList>
    </citation>
    <scope>NUCLEOTIDE SEQUENCE [LARGE SCALE GENOMIC DNA]</scope>
    <source>
        <strain evidence="6 7">BYS107W</strain>
    </source>
</reference>
<feature type="domain" description="GGDEF" evidence="5">
    <location>
        <begin position="918"/>
        <end position="1057"/>
    </location>
</feature>
<evidence type="ECO:0000256" key="3">
    <source>
        <dbReference type="SAM" id="Coils"/>
    </source>
</evidence>
<dbReference type="PROSITE" id="PS50887">
    <property type="entry name" value="GGDEF"/>
    <property type="match status" value="1"/>
</dbReference>
<evidence type="ECO:0000256" key="1">
    <source>
        <dbReference type="ARBA" id="ARBA00012528"/>
    </source>
</evidence>
<keyword evidence="4" id="KW-0812">Transmembrane</keyword>
<keyword evidence="6" id="KW-0808">Transferase</keyword>
<gene>
    <name evidence="6" type="ORF">KDM92_05480</name>
</gene>
<comment type="caution">
    <text evidence="6">The sequence shown here is derived from an EMBL/GenBank/DDBJ whole genome shotgun (WGS) entry which is preliminary data.</text>
</comment>
<dbReference type="InterPro" id="IPR013783">
    <property type="entry name" value="Ig-like_fold"/>
</dbReference>
<dbReference type="AlphaFoldDB" id="A0A941DC69"/>
<evidence type="ECO:0000256" key="4">
    <source>
        <dbReference type="SAM" id="Phobius"/>
    </source>
</evidence>
<dbReference type="Gene3D" id="2.60.40.10">
    <property type="entry name" value="Immunoglobulins"/>
    <property type="match status" value="1"/>
</dbReference>
<dbReference type="InterPro" id="IPR015943">
    <property type="entry name" value="WD40/YVTN_repeat-like_dom_sf"/>
</dbReference>
<dbReference type="InterPro" id="IPR011123">
    <property type="entry name" value="Y_Y_Y"/>
</dbReference>
<dbReference type="PANTHER" id="PTHR45138:SF9">
    <property type="entry name" value="DIGUANYLATE CYCLASE DGCM-RELATED"/>
    <property type="match status" value="1"/>
</dbReference>
<dbReference type="Pfam" id="PF07494">
    <property type="entry name" value="Reg_prop"/>
    <property type="match status" value="3"/>
</dbReference>
<dbReference type="SMART" id="SM00267">
    <property type="entry name" value="GGDEF"/>
    <property type="match status" value="1"/>
</dbReference>
<dbReference type="Pfam" id="PF07495">
    <property type="entry name" value="Y_Y_Y"/>
    <property type="match status" value="1"/>
</dbReference>
<keyword evidence="7" id="KW-1185">Reference proteome</keyword>
<dbReference type="EC" id="2.7.7.65" evidence="1"/>
<dbReference type="SUPFAM" id="SSF50998">
    <property type="entry name" value="Quinoprotein alcohol dehydrogenase-like"/>
    <property type="match status" value="1"/>
</dbReference>
<dbReference type="InterPro" id="IPR011047">
    <property type="entry name" value="Quinoprotein_ADH-like_sf"/>
</dbReference>
<dbReference type="InterPro" id="IPR000160">
    <property type="entry name" value="GGDEF_dom"/>
</dbReference>